<dbReference type="Gene3D" id="3.55.50.30">
    <property type="match status" value="1"/>
</dbReference>
<dbReference type="Proteomes" id="UP000046187">
    <property type="component" value="Unassembled WGS sequence"/>
</dbReference>
<keyword evidence="3" id="KW-1185">Reference proteome</keyword>
<feature type="chain" id="PRO_5005493262" evidence="1">
    <location>
        <begin position="33"/>
        <end position="131"/>
    </location>
</feature>
<evidence type="ECO:0000313" key="2">
    <source>
        <dbReference type="EMBL" id="CTP91018.1"/>
    </source>
</evidence>
<evidence type="ECO:0000256" key="1">
    <source>
        <dbReference type="SAM" id="SignalP"/>
    </source>
</evidence>
<proteinExistence type="predicted"/>
<sequence length="131" mass="13451">MSAAFRTSCTSLALLALLAGCHNAPSSAPSQAAVAAPAPAPAAATAAANGKCDAMPDHDYDMPAARFDETAQQLAHATGCGIVYDDVSLSPLQVKAVKGRISIRQAIHQAIDGTAIQVKQETADRIIVGRR</sequence>
<organism evidence="2 3">
    <name type="scientific">Xanthomonas graminis pv. arrhenatheri LMG 727</name>
    <dbReference type="NCBI Taxonomy" id="1195923"/>
    <lineage>
        <taxon>Bacteria</taxon>
        <taxon>Pseudomonadati</taxon>
        <taxon>Pseudomonadota</taxon>
        <taxon>Gammaproteobacteria</taxon>
        <taxon>Lysobacterales</taxon>
        <taxon>Lysobacteraceae</taxon>
        <taxon>Xanthomonas</taxon>
        <taxon>Xanthomonas translucens group</taxon>
        <taxon>Xanthomonas graminis</taxon>
    </lineage>
</organism>
<keyword evidence="1" id="KW-0732">Signal</keyword>
<dbReference type="PROSITE" id="PS51257">
    <property type="entry name" value="PROKAR_LIPOPROTEIN"/>
    <property type="match status" value="1"/>
</dbReference>
<accession>A0A0K2ZZC7</accession>
<evidence type="ECO:0000313" key="3">
    <source>
        <dbReference type="Proteomes" id="UP000046187"/>
    </source>
</evidence>
<reference evidence="3" key="1">
    <citation type="submission" date="2015-07" db="EMBL/GenBank/DDBJ databases">
        <authorList>
            <person name="Wibberg D."/>
        </authorList>
    </citation>
    <scope>NUCLEOTIDE SEQUENCE [LARGE SCALE GENOMIC DNA]</scope>
</reference>
<dbReference type="EMBL" id="CXOI01000056">
    <property type="protein sequence ID" value="CTP91018.1"/>
    <property type="molecule type" value="Genomic_DNA"/>
</dbReference>
<feature type="signal peptide" evidence="1">
    <location>
        <begin position="1"/>
        <end position="32"/>
    </location>
</feature>
<dbReference type="RefSeq" id="WP_053836232.1">
    <property type="nucleotide sequence ID" value="NZ_CXOI01000056.1"/>
</dbReference>
<protein>
    <submittedName>
        <fullName evidence="2">Putative secreted protein</fullName>
    </submittedName>
</protein>
<gene>
    <name evidence="2" type="ORF">XTALMG727_3279</name>
</gene>
<name>A0A0K2ZZC7_9XANT</name>
<dbReference type="AlphaFoldDB" id="A0A0K2ZZC7"/>